<reference evidence="2 3" key="1">
    <citation type="submission" date="2022-04" db="EMBL/GenBank/DDBJ databases">
        <title>Spirosoma sp. strain RP8 genome sequencing and assembly.</title>
        <authorList>
            <person name="Jung Y."/>
        </authorList>
    </citation>
    <scope>NUCLEOTIDE SEQUENCE [LARGE SCALE GENOMIC DNA]</scope>
    <source>
        <strain evidence="2 3">RP8</strain>
    </source>
</reference>
<evidence type="ECO:0000313" key="2">
    <source>
        <dbReference type="EMBL" id="MCK8491656.1"/>
    </source>
</evidence>
<keyword evidence="3" id="KW-1185">Reference proteome</keyword>
<dbReference type="RefSeq" id="WP_232560201.1">
    <property type="nucleotide sequence ID" value="NZ_JALPRF010000001.1"/>
</dbReference>
<dbReference type="InterPro" id="IPR005325">
    <property type="entry name" value="DUF308_memb"/>
</dbReference>
<organism evidence="2 3">
    <name type="scientific">Spirosoma liriopis</name>
    <dbReference type="NCBI Taxonomy" id="2937440"/>
    <lineage>
        <taxon>Bacteria</taxon>
        <taxon>Pseudomonadati</taxon>
        <taxon>Bacteroidota</taxon>
        <taxon>Cytophagia</taxon>
        <taxon>Cytophagales</taxon>
        <taxon>Cytophagaceae</taxon>
        <taxon>Spirosoma</taxon>
    </lineage>
</organism>
<feature type="transmembrane region" description="Helical" evidence="1">
    <location>
        <begin position="37"/>
        <end position="56"/>
    </location>
</feature>
<feature type="transmembrane region" description="Helical" evidence="1">
    <location>
        <begin position="160"/>
        <end position="178"/>
    </location>
</feature>
<sequence>MVHPNQSPRWWLLLARGVLYLAIGVFLLVSANGYSEQLGHIVGALVVLAGISQLVFSLTNHAPESTNLWGILHGVADLGFGVAIYINSNEAIRGFVDMLGFWGMMYAFLQAVQAMYAAIAARGASGVHLSTMIVHFVNVLVAGGLCYVLLFSQASSNGSLGLAGLFPAVLGALIIVLTQQMKTQADNSQHSHRMS</sequence>
<dbReference type="PANTHER" id="PTHR34989">
    <property type="entry name" value="PROTEIN HDED"/>
    <property type="match status" value="1"/>
</dbReference>
<evidence type="ECO:0000313" key="3">
    <source>
        <dbReference type="Proteomes" id="UP001202180"/>
    </source>
</evidence>
<dbReference type="InterPro" id="IPR052712">
    <property type="entry name" value="Acid_resist_chaperone_HdeD"/>
</dbReference>
<feature type="transmembrane region" description="Helical" evidence="1">
    <location>
        <begin position="68"/>
        <end position="87"/>
    </location>
</feature>
<comment type="caution">
    <text evidence="2">The sequence shown here is derived from an EMBL/GenBank/DDBJ whole genome shotgun (WGS) entry which is preliminary data.</text>
</comment>
<dbReference type="Proteomes" id="UP001202180">
    <property type="component" value="Unassembled WGS sequence"/>
</dbReference>
<feature type="transmembrane region" description="Helical" evidence="1">
    <location>
        <begin position="133"/>
        <end position="154"/>
    </location>
</feature>
<dbReference type="Pfam" id="PF03729">
    <property type="entry name" value="DUF308"/>
    <property type="match status" value="1"/>
</dbReference>
<dbReference type="PANTHER" id="PTHR34989:SF1">
    <property type="entry name" value="PROTEIN HDED"/>
    <property type="match status" value="1"/>
</dbReference>
<evidence type="ECO:0000256" key="1">
    <source>
        <dbReference type="SAM" id="Phobius"/>
    </source>
</evidence>
<feature type="transmembrane region" description="Helical" evidence="1">
    <location>
        <begin position="99"/>
        <end position="121"/>
    </location>
</feature>
<keyword evidence="1" id="KW-0472">Membrane</keyword>
<gene>
    <name evidence="2" type="ORF">M0L20_07305</name>
</gene>
<keyword evidence="1" id="KW-1133">Transmembrane helix</keyword>
<dbReference type="EMBL" id="JALPRF010000001">
    <property type="protein sequence ID" value="MCK8491656.1"/>
    <property type="molecule type" value="Genomic_DNA"/>
</dbReference>
<proteinExistence type="predicted"/>
<name>A0ABT0HHL0_9BACT</name>
<feature type="transmembrane region" description="Helical" evidence="1">
    <location>
        <begin position="12"/>
        <end position="31"/>
    </location>
</feature>
<accession>A0ABT0HHL0</accession>
<protein>
    <submittedName>
        <fullName evidence="2">DUF308 domain-containing protein</fullName>
    </submittedName>
</protein>
<keyword evidence="1" id="KW-0812">Transmembrane</keyword>